<evidence type="ECO:0000313" key="1">
    <source>
        <dbReference type="EMBL" id="SDL63309.1"/>
    </source>
</evidence>
<sequence>MENPLQPCQTTQLVGLFATRSICPAVRMKERLLTLVADLDQGGKVNSGTRIRNAYPALLG</sequence>
<organism evidence="1 2">
    <name type="scientific">Modicisalibacter muralis</name>
    <dbReference type="NCBI Taxonomy" id="119000"/>
    <lineage>
        <taxon>Bacteria</taxon>
        <taxon>Pseudomonadati</taxon>
        <taxon>Pseudomonadota</taxon>
        <taxon>Gammaproteobacteria</taxon>
        <taxon>Oceanospirillales</taxon>
        <taxon>Halomonadaceae</taxon>
        <taxon>Modicisalibacter</taxon>
    </lineage>
</organism>
<name>A0A1G9LMT4_9GAMM</name>
<accession>A0A1G9LMT4</accession>
<evidence type="ECO:0000313" key="2">
    <source>
        <dbReference type="Proteomes" id="UP000198654"/>
    </source>
</evidence>
<dbReference type="EMBL" id="FNGI01000005">
    <property type="protein sequence ID" value="SDL63309.1"/>
    <property type="molecule type" value="Genomic_DNA"/>
</dbReference>
<dbReference type="Proteomes" id="UP000198654">
    <property type="component" value="Unassembled WGS sequence"/>
</dbReference>
<dbReference type="AlphaFoldDB" id="A0A1G9LMT4"/>
<proteinExistence type="predicted"/>
<reference evidence="1 2" key="1">
    <citation type="submission" date="2016-10" db="EMBL/GenBank/DDBJ databases">
        <authorList>
            <person name="de Groot N.N."/>
        </authorList>
    </citation>
    <scope>NUCLEOTIDE SEQUENCE [LARGE SCALE GENOMIC DNA]</scope>
    <source>
        <strain evidence="1 2">DSM 14789</strain>
    </source>
</reference>
<dbReference type="STRING" id="119000.SAMN05661010_02167"/>
<gene>
    <name evidence="1" type="ORF">SAMN05661010_02167</name>
</gene>
<protein>
    <submittedName>
        <fullName evidence="1">Uncharacterized protein</fullName>
    </submittedName>
</protein>
<keyword evidence="2" id="KW-1185">Reference proteome</keyword>